<dbReference type="RefSeq" id="WP_093009225.1">
    <property type="nucleotide sequence ID" value="NZ_FOXV01000001.1"/>
</dbReference>
<accession>A0A1I5VIZ8</accession>
<evidence type="ECO:0000313" key="2">
    <source>
        <dbReference type="EMBL" id="SFQ07450.1"/>
    </source>
</evidence>
<evidence type="ECO:0000313" key="3">
    <source>
        <dbReference type="Proteomes" id="UP000243106"/>
    </source>
</evidence>
<reference evidence="3" key="1">
    <citation type="submission" date="2016-10" db="EMBL/GenBank/DDBJ databases">
        <authorList>
            <person name="Varghese N."/>
            <person name="Submissions S."/>
        </authorList>
    </citation>
    <scope>NUCLEOTIDE SEQUENCE [LARGE SCALE GENOMIC DNA]</scope>
    <source>
        <strain evidence="3">JCM 10271</strain>
    </source>
</reference>
<dbReference type="EMBL" id="FOXV01000001">
    <property type="protein sequence ID" value="SFQ07450.1"/>
    <property type="molecule type" value="Genomic_DNA"/>
</dbReference>
<sequence>MTQIPELGDVTYNAASQSFEALATCDTQTGQIRLPASFEAPLDAPEQLVRQGLVADATRKMQNGSELRSRVAHPMGDGSDESEVASLFSSAKRFIGNAWNKAA</sequence>
<organism evidence="2 3">
    <name type="scientific">Roseivivax halotolerans</name>
    <dbReference type="NCBI Taxonomy" id="93684"/>
    <lineage>
        <taxon>Bacteria</taxon>
        <taxon>Pseudomonadati</taxon>
        <taxon>Pseudomonadota</taxon>
        <taxon>Alphaproteobacteria</taxon>
        <taxon>Rhodobacterales</taxon>
        <taxon>Roseobacteraceae</taxon>
        <taxon>Roseivivax</taxon>
    </lineage>
</organism>
<dbReference type="Proteomes" id="UP000243106">
    <property type="component" value="Unassembled WGS sequence"/>
</dbReference>
<name>A0A1I5VIZ8_9RHOB</name>
<feature type="region of interest" description="Disordered" evidence="1">
    <location>
        <begin position="60"/>
        <end position="83"/>
    </location>
</feature>
<proteinExistence type="predicted"/>
<gene>
    <name evidence="2" type="ORF">SAMN05421853_101546</name>
</gene>
<keyword evidence="3" id="KW-1185">Reference proteome</keyword>
<dbReference type="AlphaFoldDB" id="A0A1I5VIZ8"/>
<protein>
    <submittedName>
        <fullName evidence="2">Uncharacterized protein</fullName>
    </submittedName>
</protein>
<evidence type="ECO:0000256" key="1">
    <source>
        <dbReference type="SAM" id="MobiDB-lite"/>
    </source>
</evidence>
<dbReference type="STRING" id="93684.SAMN05421853_101546"/>